<evidence type="ECO:0000313" key="1">
    <source>
        <dbReference type="EMBL" id="JAI07744.1"/>
    </source>
</evidence>
<protein>
    <submittedName>
        <fullName evidence="1">Uncharacterized protein</fullName>
    </submittedName>
</protein>
<proteinExistence type="predicted"/>
<sequence>MFQTINFGKP</sequence>
<dbReference type="EMBL" id="GBXM01000834">
    <property type="protein sequence ID" value="JAI07744.1"/>
    <property type="molecule type" value="Transcribed_RNA"/>
</dbReference>
<reference evidence="1" key="2">
    <citation type="journal article" date="2015" name="Fish Shellfish Immunol.">
        <title>Early steps in the European eel (Anguilla anguilla)-Vibrio vulnificus interaction in the gills: Role of the RtxA13 toxin.</title>
        <authorList>
            <person name="Callol A."/>
            <person name="Pajuelo D."/>
            <person name="Ebbesson L."/>
            <person name="Teles M."/>
            <person name="MacKenzie S."/>
            <person name="Amaro C."/>
        </authorList>
    </citation>
    <scope>NUCLEOTIDE SEQUENCE</scope>
</reference>
<accession>A0A0E9Y1B5</accession>
<name>A0A0E9Y1B5_ANGAN</name>
<reference evidence="1" key="1">
    <citation type="submission" date="2014-11" db="EMBL/GenBank/DDBJ databases">
        <authorList>
            <person name="Amaro Gonzalez C."/>
        </authorList>
    </citation>
    <scope>NUCLEOTIDE SEQUENCE</scope>
</reference>
<organism evidence="1">
    <name type="scientific">Anguilla anguilla</name>
    <name type="common">European freshwater eel</name>
    <name type="synonym">Muraena anguilla</name>
    <dbReference type="NCBI Taxonomy" id="7936"/>
    <lineage>
        <taxon>Eukaryota</taxon>
        <taxon>Metazoa</taxon>
        <taxon>Chordata</taxon>
        <taxon>Craniata</taxon>
        <taxon>Vertebrata</taxon>
        <taxon>Euteleostomi</taxon>
        <taxon>Actinopterygii</taxon>
        <taxon>Neopterygii</taxon>
        <taxon>Teleostei</taxon>
        <taxon>Anguilliformes</taxon>
        <taxon>Anguillidae</taxon>
        <taxon>Anguilla</taxon>
    </lineage>
</organism>